<keyword evidence="9" id="KW-0418">Kinase</keyword>
<evidence type="ECO:0000313" key="17">
    <source>
        <dbReference type="EMBL" id="OLN32050.1"/>
    </source>
</evidence>
<dbReference type="CDD" id="cd16922">
    <property type="entry name" value="HATPase_EvgS-ArcB-TorS-like"/>
    <property type="match status" value="1"/>
</dbReference>
<dbReference type="FunFam" id="3.30.565.10:FF:000006">
    <property type="entry name" value="Sensor histidine kinase WalK"/>
    <property type="match status" value="1"/>
</dbReference>
<evidence type="ECO:0000256" key="7">
    <source>
        <dbReference type="ARBA" id="ARBA00022692"/>
    </source>
</evidence>
<dbReference type="EMBL" id="MLBF01000012">
    <property type="protein sequence ID" value="OLN32050.1"/>
    <property type="molecule type" value="Genomic_DNA"/>
</dbReference>
<dbReference type="Gene3D" id="6.10.340.10">
    <property type="match status" value="1"/>
</dbReference>
<dbReference type="EC" id="2.7.13.3" evidence="3"/>
<dbReference type="GO" id="GO:0005886">
    <property type="term" value="C:plasma membrane"/>
    <property type="evidence" value="ECO:0007669"/>
    <property type="project" value="UniProtKB-SubCell"/>
</dbReference>
<feature type="transmembrane region" description="Helical" evidence="14">
    <location>
        <begin position="136"/>
        <end position="161"/>
    </location>
</feature>
<name>A0A1Q8QXU8_9FIRM</name>
<evidence type="ECO:0000259" key="15">
    <source>
        <dbReference type="PROSITE" id="PS50109"/>
    </source>
</evidence>
<evidence type="ECO:0000256" key="12">
    <source>
        <dbReference type="ARBA" id="ARBA00023012"/>
    </source>
</evidence>
<dbReference type="InterPro" id="IPR005467">
    <property type="entry name" value="His_kinase_dom"/>
</dbReference>
<dbReference type="SUPFAM" id="SSF158472">
    <property type="entry name" value="HAMP domain-like"/>
    <property type="match status" value="1"/>
</dbReference>
<dbReference type="Pfam" id="PF00512">
    <property type="entry name" value="HisKA"/>
    <property type="match status" value="1"/>
</dbReference>
<dbReference type="Pfam" id="PF02518">
    <property type="entry name" value="HATPase_c"/>
    <property type="match status" value="1"/>
</dbReference>
<dbReference type="PRINTS" id="PR00344">
    <property type="entry name" value="BCTRLSENSOR"/>
</dbReference>
<dbReference type="Proteomes" id="UP000186102">
    <property type="component" value="Unassembled WGS sequence"/>
</dbReference>
<dbReference type="Pfam" id="PF00672">
    <property type="entry name" value="HAMP"/>
    <property type="match status" value="1"/>
</dbReference>
<dbReference type="SUPFAM" id="SSF47384">
    <property type="entry name" value="Homodimeric domain of signal transducing histidine kinase"/>
    <property type="match status" value="1"/>
</dbReference>
<dbReference type="SMART" id="SM00388">
    <property type="entry name" value="HisKA"/>
    <property type="match status" value="1"/>
</dbReference>
<evidence type="ECO:0000256" key="14">
    <source>
        <dbReference type="SAM" id="Phobius"/>
    </source>
</evidence>
<feature type="transmembrane region" description="Helical" evidence="14">
    <location>
        <begin position="173"/>
        <end position="192"/>
    </location>
</feature>
<evidence type="ECO:0000256" key="10">
    <source>
        <dbReference type="ARBA" id="ARBA00022840"/>
    </source>
</evidence>
<dbReference type="Gene3D" id="3.30.565.10">
    <property type="entry name" value="Histidine kinase-like ATPase, C-terminal domain"/>
    <property type="match status" value="1"/>
</dbReference>
<feature type="transmembrane region" description="Helical" evidence="14">
    <location>
        <begin position="12"/>
        <end position="38"/>
    </location>
</feature>
<dbReference type="GO" id="GO:0005524">
    <property type="term" value="F:ATP binding"/>
    <property type="evidence" value="ECO:0007669"/>
    <property type="project" value="UniProtKB-KW"/>
</dbReference>
<dbReference type="InterPro" id="IPR003660">
    <property type="entry name" value="HAMP_dom"/>
</dbReference>
<dbReference type="CDD" id="cd06225">
    <property type="entry name" value="HAMP"/>
    <property type="match status" value="1"/>
</dbReference>
<keyword evidence="10" id="KW-0067">ATP-binding</keyword>
<dbReference type="AlphaFoldDB" id="A0A1Q8QXU8"/>
<comment type="catalytic activity">
    <reaction evidence="1">
        <text>ATP + protein L-histidine = ADP + protein N-phospho-L-histidine.</text>
        <dbReference type="EC" id="2.7.13.3"/>
    </reaction>
</comment>
<comment type="caution">
    <text evidence="17">The sequence shown here is derived from an EMBL/GenBank/DDBJ whole genome shotgun (WGS) entry which is preliminary data.</text>
</comment>
<keyword evidence="13 14" id="KW-0472">Membrane</keyword>
<dbReference type="STRING" id="1888891.DSOL_2143"/>
<dbReference type="InterPro" id="IPR003661">
    <property type="entry name" value="HisK_dim/P_dom"/>
</dbReference>
<evidence type="ECO:0000256" key="13">
    <source>
        <dbReference type="ARBA" id="ARBA00023136"/>
    </source>
</evidence>
<evidence type="ECO:0000259" key="16">
    <source>
        <dbReference type="PROSITE" id="PS50885"/>
    </source>
</evidence>
<reference evidence="17 18" key="1">
    <citation type="submission" date="2016-09" db="EMBL/GenBank/DDBJ databases">
        <title>Complete genome of Desulfosporosinus sp. OL.</title>
        <authorList>
            <person name="Mardanov A."/>
            <person name="Beletsky A."/>
            <person name="Panova A."/>
            <person name="Karnachuk O."/>
            <person name="Ravin N."/>
        </authorList>
    </citation>
    <scope>NUCLEOTIDE SEQUENCE [LARGE SCALE GENOMIC DNA]</scope>
    <source>
        <strain evidence="17 18">OL</strain>
    </source>
</reference>
<evidence type="ECO:0000256" key="5">
    <source>
        <dbReference type="ARBA" id="ARBA00022553"/>
    </source>
</evidence>
<keyword evidence="5" id="KW-0597">Phosphoprotein</keyword>
<keyword evidence="8" id="KW-0547">Nucleotide-binding</keyword>
<dbReference type="FunFam" id="1.10.287.130:FF:000001">
    <property type="entry name" value="Two-component sensor histidine kinase"/>
    <property type="match status" value="1"/>
</dbReference>
<keyword evidence="4" id="KW-1003">Cell membrane</keyword>
<evidence type="ECO:0000313" key="18">
    <source>
        <dbReference type="Proteomes" id="UP000186102"/>
    </source>
</evidence>
<feature type="domain" description="Histidine kinase" evidence="15">
    <location>
        <begin position="256"/>
        <end position="471"/>
    </location>
</feature>
<dbReference type="InterPro" id="IPR036097">
    <property type="entry name" value="HisK_dim/P_sf"/>
</dbReference>
<keyword evidence="6" id="KW-0808">Transferase</keyword>
<evidence type="ECO:0000256" key="1">
    <source>
        <dbReference type="ARBA" id="ARBA00000085"/>
    </source>
</evidence>
<dbReference type="PROSITE" id="PS50885">
    <property type="entry name" value="HAMP"/>
    <property type="match status" value="1"/>
</dbReference>
<evidence type="ECO:0000256" key="3">
    <source>
        <dbReference type="ARBA" id="ARBA00012438"/>
    </source>
</evidence>
<dbReference type="GO" id="GO:0000155">
    <property type="term" value="F:phosphorelay sensor kinase activity"/>
    <property type="evidence" value="ECO:0007669"/>
    <property type="project" value="InterPro"/>
</dbReference>
<dbReference type="PANTHER" id="PTHR45528:SF1">
    <property type="entry name" value="SENSOR HISTIDINE KINASE CPXA"/>
    <property type="match status" value="1"/>
</dbReference>
<dbReference type="PROSITE" id="PS50109">
    <property type="entry name" value="HIS_KIN"/>
    <property type="match status" value="1"/>
</dbReference>
<dbReference type="PANTHER" id="PTHR45528">
    <property type="entry name" value="SENSOR HISTIDINE KINASE CPXA"/>
    <property type="match status" value="1"/>
</dbReference>
<proteinExistence type="predicted"/>
<dbReference type="SUPFAM" id="SSF55874">
    <property type="entry name" value="ATPase domain of HSP90 chaperone/DNA topoisomerase II/histidine kinase"/>
    <property type="match status" value="1"/>
</dbReference>
<dbReference type="CDD" id="cd00082">
    <property type="entry name" value="HisKA"/>
    <property type="match status" value="1"/>
</dbReference>
<dbReference type="InterPro" id="IPR004358">
    <property type="entry name" value="Sig_transdc_His_kin-like_C"/>
</dbReference>
<evidence type="ECO:0000256" key="2">
    <source>
        <dbReference type="ARBA" id="ARBA00004651"/>
    </source>
</evidence>
<dbReference type="Gene3D" id="1.10.287.130">
    <property type="match status" value="1"/>
</dbReference>
<dbReference type="SMART" id="SM00304">
    <property type="entry name" value="HAMP"/>
    <property type="match status" value="1"/>
</dbReference>
<evidence type="ECO:0000256" key="11">
    <source>
        <dbReference type="ARBA" id="ARBA00022989"/>
    </source>
</evidence>
<comment type="subcellular location">
    <subcellularLocation>
        <location evidence="2">Cell membrane</location>
        <topology evidence="2">Multi-pass membrane protein</topology>
    </subcellularLocation>
</comment>
<evidence type="ECO:0000256" key="8">
    <source>
        <dbReference type="ARBA" id="ARBA00022741"/>
    </source>
</evidence>
<gene>
    <name evidence="17" type="ORF">DSOL_2143</name>
</gene>
<evidence type="ECO:0000256" key="4">
    <source>
        <dbReference type="ARBA" id="ARBA00022475"/>
    </source>
</evidence>
<dbReference type="InterPro" id="IPR036890">
    <property type="entry name" value="HATPase_C_sf"/>
</dbReference>
<sequence>MMFKSIFVKLLVTYLAIIISVIAVLSLFISMAYSWYVFDQKQQELEKTGYYVNELVNKLERKEISQTELNSSLDSMGYISDSSIYAIRIDKKALENPKSIQLGENLEESYLFSDLQKILNGENVFRKKQYSQKFDMYVVFSGIPWKTNSGISGAILLFSPISQISSNITKLNLVIWIMALVLIILSAIVIYFNSLRISKPIKQMEIAAGKLASGERSDDLVVVNSADEIGKLAKSFNYMKQQLVGIEKMRSEFIANVSHDMRTPLTSINGFVSGMLDGIVKPEDYNKYLTIIKDETLRLTKLTNDILHLAKIQSGSIRLFRENLIVKTILDSVISSTRALVEKKSIELALECDNTITVYADSDKLKQILINIIDNAVKYTRYGGEIGINVSLRYKPSVTEFRIRDTGIGIPAEELPLIFEKFYRVDKSRSSPGGTGLGLNITRSLIELHGGKIWVISELGAGTEIIFELPQ</sequence>
<dbReference type="RefSeq" id="WP_075364779.1">
    <property type="nucleotide sequence ID" value="NZ_MLBF01000012.1"/>
</dbReference>
<keyword evidence="18" id="KW-1185">Reference proteome</keyword>
<feature type="domain" description="HAMP" evidence="16">
    <location>
        <begin position="195"/>
        <end position="248"/>
    </location>
</feature>
<dbReference type="SMART" id="SM00387">
    <property type="entry name" value="HATPase_c"/>
    <property type="match status" value="1"/>
</dbReference>
<evidence type="ECO:0000256" key="9">
    <source>
        <dbReference type="ARBA" id="ARBA00022777"/>
    </source>
</evidence>
<keyword evidence="11 14" id="KW-1133">Transmembrane helix</keyword>
<protein>
    <recommendedName>
        <fullName evidence="3">histidine kinase</fullName>
        <ecNumber evidence="3">2.7.13.3</ecNumber>
    </recommendedName>
</protein>
<evidence type="ECO:0000256" key="6">
    <source>
        <dbReference type="ARBA" id="ARBA00022679"/>
    </source>
</evidence>
<keyword evidence="12" id="KW-0902">Two-component regulatory system</keyword>
<accession>A0A1Q8QXU8</accession>
<dbReference type="InterPro" id="IPR050398">
    <property type="entry name" value="HssS/ArlS-like"/>
</dbReference>
<dbReference type="OrthoDB" id="9813151at2"/>
<keyword evidence="7 14" id="KW-0812">Transmembrane</keyword>
<organism evidence="17 18">
    <name type="scientific">Desulfosporosinus metallidurans</name>
    <dbReference type="NCBI Taxonomy" id="1888891"/>
    <lineage>
        <taxon>Bacteria</taxon>
        <taxon>Bacillati</taxon>
        <taxon>Bacillota</taxon>
        <taxon>Clostridia</taxon>
        <taxon>Eubacteriales</taxon>
        <taxon>Desulfitobacteriaceae</taxon>
        <taxon>Desulfosporosinus</taxon>
    </lineage>
</organism>
<dbReference type="InterPro" id="IPR003594">
    <property type="entry name" value="HATPase_dom"/>
</dbReference>